<dbReference type="EMBL" id="QLUW01000001">
    <property type="protein sequence ID" value="RAP77566.1"/>
    <property type="molecule type" value="Genomic_DNA"/>
</dbReference>
<dbReference type="InterPro" id="IPR038501">
    <property type="entry name" value="Spore_GerAC_C_sf"/>
</dbReference>
<evidence type="ECO:0000256" key="2">
    <source>
        <dbReference type="ARBA" id="ARBA00007886"/>
    </source>
</evidence>
<dbReference type="PANTHER" id="PTHR35789">
    <property type="entry name" value="SPORE GERMINATION PROTEIN B3"/>
    <property type="match status" value="1"/>
</dbReference>
<keyword evidence="7" id="KW-0449">Lipoprotein</keyword>
<dbReference type="OrthoDB" id="2370124at2"/>
<comment type="caution">
    <text evidence="10">The sequence shown here is derived from an EMBL/GenBank/DDBJ whole genome shotgun (WGS) entry which is preliminary data.</text>
</comment>
<feature type="domain" description="Spore germination protein N-terminal" evidence="9">
    <location>
        <begin position="22"/>
        <end position="188"/>
    </location>
</feature>
<evidence type="ECO:0000259" key="9">
    <source>
        <dbReference type="Pfam" id="PF25198"/>
    </source>
</evidence>
<keyword evidence="3" id="KW-0309">Germination</keyword>
<evidence type="ECO:0000256" key="6">
    <source>
        <dbReference type="ARBA" id="ARBA00023139"/>
    </source>
</evidence>
<dbReference type="InterPro" id="IPR008844">
    <property type="entry name" value="Spore_GerAC-like"/>
</dbReference>
<keyword evidence="5" id="KW-0472">Membrane</keyword>
<dbReference type="PANTHER" id="PTHR35789:SF1">
    <property type="entry name" value="SPORE GERMINATION PROTEIN B3"/>
    <property type="match status" value="1"/>
</dbReference>
<proteinExistence type="inferred from homology"/>
<evidence type="ECO:0000256" key="7">
    <source>
        <dbReference type="ARBA" id="ARBA00023288"/>
    </source>
</evidence>
<evidence type="ECO:0000256" key="3">
    <source>
        <dbReference type="ARBA" id="ARBA00022544"/>
    </source>
</evidence>
<keyword evidence="6" id="KW-0564">Palmitate</keyword>
<dbReference type="InterPro" id="IPR046953">
    <property type="entry name" value="Spore_GerAC-like_C"/>
</dbReference>
<evidence type="ECO:0000259" key="8">
    <source>
        <dbReference type="Pfam" id="PF05504"/>
    </source>
</evidence>
<gene>
    <name evidence="10" type="ORF">DL346_03550</name>
</gene>
<accession>A0A328UC32</accession>
<dbReference type="AlphaFoldDB" id="A0A328UC32"/>
<evidence type="ECO:0000256" key="4">
    <source>
        <dbReference type="ARBA" id="ARBA00022729"/>
    </source>
</evidence>
<dbReference type="RefSeq" id="WP_112880689.1">
    <property type="nucleotide sequence ID" value="NZ_QLUW01000001.1"/>
</dbReference>
<dbReference type="InterPro" id="IPR057336">
    <property type="entry name" value="GerAC_N"/>
</dbReference>
<evidence type="ECO:0000313" key="11">
    <source>
        <dbReference type="Proteomes" id="UP000249260"/>
    </source>
</evidence>
<dbReference type="Gene3D" id="3.30.300.210">
    <property type="entry name" value="Nutrient germinant receptor protein C, domain 3"/>
    <property type="match status" value="1"/>
</dbReference>
<dbReference type="Pfam" id="PF05504">
    <property type="entry name" value="Spore_GerAC"/>
    <property type="match status" value="1"/>
</dbReference>
<sequence length="367" mass="40715">MKRSRIPFLLVLSLSVLAGCWDQRLLKDNHLVMCGGIDPGEEGAIELSMSTFTGKAAKEKGIIETAIGHTVRNARAGIDFKIEKTADNSELQMILLNEELARQSILGPLNILYRDRLSNFGAKIAIVKGSAKAVMEAVAKRDPLVGPYLAELVVSLEKDSILPRENVGTIGDIIPQPGKDLLLPYIELKEGESQFSGTAIIHDDRMTGTLRSEESLLAVLFTKDKPKVAKLTLKVKENQTLKSNNYMTLGILNADTKIKIGVKDRRHITVKLDNAVTAYVQEYNGKDLNAETKIAEWNRKLSELVTEKATAVIEKLRQGNCDLYGIGARIRAFHPEVWKSLDWEKDFPDVRFVVSVKVKINHTGSIN</sequence>
<evidence type="ECO:0000256" key="1">
    <source>
        <dbReference type="ARBA" id="ARBA00004635"/>
    </source>
</evidence>
<dbReference type="NCBIfam" id="TIGR02887">
    <property type="entry name" value="spore_ger_x_C"/>
    <property type="match status" value="1"/>
</dbReference>
<name>A0A328UC32_9BACL</name>
<keyword evidence="11" id="KW-1185">Reference proteome</keyword>
<reference evidence="10 11" key="1">
    <citation type="submission" date="2018-06" db="EMBL/GenBank/DDBJ databases">
        <title>Paenibacillus montanisoli sp. nov., isolated from mountain area soil.</title>
        <authorList>
            <person name="Wu M."/>
        </authorList>
    </citation>
    <scope>NUCLEOTIDE SEQUENCE [LARGE SCALE GENOMIC DNA]</scope>
    <source>
        <strain evidence="10 11">RA17</strain>
    </source>
</reference>
<keyword evidence="4" id="KW-0732">Signal</keyword>
<protein>
    <recommendedName>
        <fullName evidence="12">Ger(X)C family spore germination protein</fullName>
    </recommendedName>
</protein>
<dbReference type="Proteomes" id="UP000249260">
    <property type="component" value="Unassembled WGS sequence"/>
</dbReference>
<evidence type="ECO:0000256" key="5">
    <source>
        <dbReference type="ARBA" id="ARBA00023136"/>
    </source>
</evidence>
<evidence type="ECO:0008006" key="12">
    <source>
        <dbReference type="Google" id="ProtNLM"/>
    </source>
</evidence>
<dbReference type="PROSITE" id="PS51257">
    <property type="entry name" value="PROKAR_LIPOPROTEIN"/>
    <property type="match status" value="1"/>
</dbReference>
<evidence type="ECO:0000313" key="10">
    <source>
        <dbReference type="EMBL" id="RAP77566.1"/>
    </source>
</evidence>
<organism evidence="10 11">
    <name type="scientific">Paenibacillus montanisoli</name>
    <dbReference type="NCBI Taxonomy" id="2081970"/>
    <lineage>
        <taxon>Bacteria</taxon>
        <taxon>Bacillati</taxon>
        <taxon>Bacillota</taxon>
        <taxon>Bacilli</taxon>
        <taxon>Bacillales</taxon>
        <taxon>Paenibacillaceae</taxon>
        <taxon>Paenibacillus</taxon>
    </lineage>
</organism>
<feature type="domain" description="Spore germination GerAC-like C-terminal" evidence="8">
    <location>
        <begin position="196"/>
        <end position="364"/>
    </location>
</feature>
<dbReference type="Pfam" id="PF25198">
    <property type="entry name" value="Spore_GerAC_N"/>
    <property type="match status" value="1"/>
</dbReference>
<dbReference type="GO" id="GO:0009847">
    <property type="term" value="P:spore germination"/>
    <property type="evidence" value="ECO:0007669"/>
    <property type="project" value="InterPro"/>
</dbReference>
<comment type="subcellular location">
    <subcellularLocation>
        <location evidence="1">Membrane</location>
        <topology evidence="1">Lipid-anchor</topology>
    </subcellularLocation>
</comment>
<dbReference type="GO" id="GO:0016020">
    <property type="term" value="C:membrane"/>
    <property type="evidence" value="ECO:0007669"/>
    <property type="project" value="UniProtKB-SubCell"/>
</dbReference>
<comment type="similarity">
    <text evidence="2">Belongs to the GerABKC lipoprotein family.</text>
</comment>